<organism evidence="3 4">
    <name type="scientific">Natronosporangium hydrolyticum</name>
    <dbReference type="NCBI Taxonomy" id="2811111"/>
    <lineage>
        <taxon>Bacteria</taxon>
        <taxon>Bacillati</taxon>
        <taxon>Actinomycetota</taxon>
        <taxon>Actinomycetes</taxon>
        <taxon>Micromonosporales</taxon>
        <taxon>Micromonosporaceae</taxon>
        <taxon>Natronosporangium</taxon>
    </lineage>
</organism>
<dbReference type="InterPro" id="IPR036390">
    <property type="entry name" value="WH_DNA-bd_sf"/>
</dbReference>
<dbReference type="SUPFAM" id="SSF52540">
    <property type="entry name" value="P-loop containing nucleoside triphosphate hydrolases"/>
    <property type="match status" value="1"/>
</dbReference>
<dbReference type="KEGG" id="nhy:JQS43_04345"/>
<dbReference type="SUPFAM" id="SSF46785">
    <property type="entry name" value="Winged helix' DNA-binding domain"/>
    <property type="match status" value="1"/>
</dbReference>
<name>A0A895YCS2_9ACTN</name>
<dbReference type="EMBL" id="CP070499">
    <property type="protein sequence ID" value="QSB15587.1"/>
    <property type="molecule type" value="Genomic_DNA"/>
</dbReference>
<feature type="domain" description="DUF234" evidence="2">
    <location>
        <begin position="318"/>
        <end position="408"/>
    </location>
</feature>
<keyword evidence="4" id="KW-1185">Reference proteome</keyword>
<gene>
    <name evidence="3" type="ORF">JQS43_04345</name>
</gene>
<dbReference type="PANTHER" id="PTHR34704:SF1">
    <property type="entry name" value="ATPASE"/>
    <property type="match status" value="1"/>
</dbReference>
<dbReference type="InterPro" id="IPR027417">
    <property type="entry name" value="P-loop_NTPase"/>
</dbReference>
<dbReference type="InterPro" id="IPR011579">
    <property type="entry name" value="ATPase_dom"/>
</dbReference>
<dbReference type="GO" id="GO:0005524">
    <property type="term" value="F:ATP binding"/>
    <property type="evidence" value="ECO:0007669"/>
    <property type="project" value="InterPro"/>
</dbReference>
<dbReference type="PANTHER" id="PTHR34704">
    <property type="entry name" value="ATPASE"/>
    <property type="match status" value="1"/>
</dbReference>
<dbReference type="Proteomes" id="UP000662857">
    <property type="component" value="Chromosome"/>
</dbReference>
<dbReference type="RefSeq" id="WP_239677766.1">
    <property type="nucleotide sequence ID" value="NZ_CP070499.1"/>
</dbReference>
<reference evidence="3" key="1">
    <citation type="submission" date="2021-02" db="EMBL/GenBank/DDBJ databases">
        <title>Natrosporangium hydrolyticum gen. nov., sp. nov, a haloalkaliphilic actinobacterium from a soda solonchak soil.</title>
        <authorList>
            <person name="Sorokin D.Y."/>
            <person name="Khijniak T.V."/>
            <person name="Zakharycheva A.P."/>
            <person name="Boueva O.V."/>
            <person name="Ariskina E.V."/>
            <person name="Hahnke R.L."/>
            <person name="Bunk B."/>
            <person name="Sproer C."/>
            <person name="Schumann P."/>
            <person name="Evtushenko L.I."/>
            <person name="Kublanov I.V."/>
        </authorList>
    </citation>
    <scope>NUCLEOTIDE SEQUENCE</scope>
    <source>
        <strain evidence="3">DSM 106523</strain>
    </source>
</reference>
<dbReference type="AlphaFoldDB" id="A0A895YCS2"/>
<dbReference type="Pfam" id="PF01637">
    <property type="entry name" value="ATPase_2"/>
    <property type="match status" value="1"/>
</dbReference>
<proteinExistence type="predicted"/>
<feature type="domain" description="ATPase" evidence="1">
    <location>
        <begin position="3"/>
        <end position="205"/>
    </location>
</feature>
<sequence length="469" mass="51567">MAFVGREAELRALRDWWSGPVPRPALVWGRRRVGKTALIERFAAGLPRVVFHTGAGEPPAAELAQLSRAVARVFPDELRDLASNPYHDWHDALDHLARLASEEPVLLVLDEFPELISTSPALPGILRAFLDRSGHRTHLRLLVCGSAVRTMWSIQQTRAPLYGRFDLALPVYPFGPAEAAAMLPELTPAQRALVYGIVGGMPLYLTWWRQGESVAANLLRLAGRPGSPLLTEGRLIMHTEVGSGAQTAEVLHALAAGRSRHSEIQDVTGADPSRILDRLIEARLVERVLPVTDQPHRSRRRHYRIADNFLAFYLGPLLRHRSELERGQGETIMPAVVSALDDHLGSPWEEAFRDHLRRMARQGQLGESVVAVGPWWRADGGDEIDAVVMAEPGRTRVPVAVGEAKWSRRVDAVRVGKRLAPKAVSLTAQLGAGAPDPAGLRHVVCAREEVTRADPDMLTVTAADIFDPV</sequence>
<dbReference type="InterPro" id="IPR004256">
    <property type="entry name" value="DUF234"/>
</dbReference>
<protein>
    <submittedName>
        <fullName evidence="3">AAA family ATPase</fullName>
    </submittedName>
</protein>
<dbReference type="Pfam" id="PF03008">
    <property type="entry name" value="DUF234"/>
    <property type="match status" value="1"/>
</dbReference>
<evidence type="ECO:0000259" key="2">
    <source>
        <dbReference type="Pfam" id="PF03008"/>
    </source>
</evidence>
<accession>A0A895YCS2</accession>
<evidence type="ECO:0000313" key="4">
    <source>
        <dbReference type="Proteomes" id="UP000662857"/>
    </source>
</evidence>
<evidence type="ECO:0000259" key="1">
    <source>
        <dbReference type="Pfam" id="PF01637"/>
    </source>
</evidence>
<dbReference type="Gene3D" id="3.40.50.300">
    <property type="entry name" value="P-loop containing nucleotide triphosphate hydrolases"/>
    <property type="match status" value="1"/>
</dbReference>
<evidence type="ECO:0000313" key="3">
    <source>
        <dbReference type="EMBL" id="QSB15587.1"/>
    </source>
</evidence>